<dbReference type="InterPro" id="IPR027417">
    <property type="entry name" value="P-loop_NTPase"/>
</dbReference>
<dbReference type="SUPFAM" id="SSF52540">
    <property type="entry name" value="P-loop containing nucleoside triphosphate hydrolases"/>
    <property type="match status" value="1"/>
</dbReference>
<proteinExistence type="predicted"/>
<accession>A0ABT7C348</accession>
<dbReference type="Proteomes" id="UP001232992">
    <property type="component" value="Unassembled WGS sequence"/>
</dbReference>
<comment type="caution">
    <text evidence="1">The sequence shown here is derived from an EMBL/GenBank/DDBJ whole genome shotgun (WGS) entry which is preliminary data.</text>
</comment>
<evidence type="ECO:0000313" key="2">
    <source>
        <dbReference type="Proteomes" id="UP001232992"/>
    </source>
</evidence>
<sequence>MSIVVIGDRAVGKTHMALALAELPTGSKVRIIDPSAEVLREELINPDTGATVPTSEIISRPIRLEVQLDRRRIIDSVWVDTPGEIWEPDWPKDHPDAWNKFKQNIARNLAIILLLPPYQEMVSQELINRASSNMRVNRERLMNYERWCRNLEGWLKFLNQYCSRVHNIAICLHKADLFCESMDAEASTIIGHPVERQSKIRNRFFAVAKEVIDRHNREERPFQFFITSVSDTILLTAPWLSLSPFLLYRR</sequence>
<organism evidence="1 2">
    <name type="scientific">Roseofilum casamattae BLCC-M143</name>
    <dbReference type="NCBI Taxonomy" id="3022442"/>
    <lineage>
        <taxon>Bacteria</taxon>
        <taxon>Bacillati</taxon>
        <taxon>Cyanobacteriota</taxon>
        <taxon>Cyanophyceae</taxon>
        <taxon>Desertifilales</taxon>
        <taxon>Desertifilaceae</taxon>
        <taxon>Roseofilum</taxon>
        <taxon>Roseofilum casamattae</taxon>
    </lineage>
</organism>
<protein>
    <submittedName>
        <fullName evidence="1">Uncharacterized protein</fullName>
    </submittedName>
</protein>
<evidence type="ECO:0000313" key="1">
    <source>
        <dbReference type="EMBL" id="MDJ1185883.1"/>
    </source>
</evidence>
<dbReference type="EMBL" id="JAQOSQ010000058">
    <property type="protein sequence ID" value="MDJ1185883.1"/>
    <property type="molecule type" value="Genomic_DNA"/>
</dbReference>
<keyword evidence="2" id="KW-1185">Reference proteome</keyword>
<name>A0ABT7C348_9CYAN</name>
<gene>
    <name evidence="1" type="ORF">PMH09_22125</name>
</gene>
<dbReference type="RefSeq" id="WP_283760518.1">
    <property type="nucleotide sequence ID" value="NZ_JAQOSQ010000058.1"/>
</dbReference>
<reference evidence="1 2" key="1">
    <citation type="submission" date="2023-01" db="EMBL/GenBank/DDBJ databases">
        <title>Novel diversity within Roseofilum (Cyanobacteria; Desertifilaceae) from marine benthic mats with descriptions of four novel species.</title>
        <authorList>
            <person name="Wang Y."/>
            <person name="Berthold D.E."/>
            <person name="Hu J."/>
            <person name="Lefler F.W."/>
            <person name="Laughinghouse H.D. IV."/>
        </authorList>
    </citation>
    <scope>NUCLEOTIDE SEQUENCE [LARGE SCALE GENOMIC DNA]</scope>
    <source>
        <strain evidence="1 2">BLCC-M143</strain>
    </source>
</reference>